<name>A0ABQ9SDH6_9PEZI</name>
<protein>
    <submittedName>
        <fullName evidence="1">Uncharacterized protein</fullName>
    </submittedName>
</protein>
<evidence type="ECO:0000313" key="2">
    <source>
        <dbReference type="Proteomes" id="UP001241169"/>
    </source>
</evidence>
<dbReference type="GeneID" id="85378415"/>
<dbReference type="Proteomes" id="UP001241169">
    <property type="component" value="Unassembled WGS sequence"/>
</dbReference>
<proteinExistence type="predicted"/>
<accession>A0ABQ9SDH6</accession>
<gene>
    <name evidence="1" type="ORF">CPAR01_10255</name>
</gene>
<organism evidence="1 2">
    <name type="scientific">Colletotrichum paranaense</name>
    <dbReference type="NCBI Taxonomy" id="1914294"/>
    <lineage>
        <taxon>Eukaryota</taxon>
        <taxon>Fungi</taxon>
        <taxon>Dikarya</taxon>
        <taxon>Ascomycota</taxon>
        <taxon>Pezizomycotina</taxon>
        <taxon>Sordariomycetes</taxon>
        <taxon>Hypocreomycetidae</taxon>
        <taxon>Glomerellales</taxon>
        <taxon>Glomerellaceae</taxon>
        <taxon>Colletotrichum</taxon>
        <taxon>Colletotrichum acutatum species complex</taxon>
    </lineage>
</organism>
<dbReference type="EMBL" id="MOPA01000008">
    <property type="protein sequence ID" value="KAK1533547.1"/>
    <property type="molecule type" value="Genomic_DNA"/>
</dbReference>
<sequence>MYGYVHQAGYLLVGRYSSSSSASKTTRVSLVLGVRAANQRAQHPSSIDSVLDYRDTLVSISESVLEWDEATMFHGVHSDDPSPLSTVSVRTGSYPYLCLHISVWPR</sequence>
<dbReference type="RefSeq" id="XP_060346698.1">
    <property type="nucleotide sequence ID" value="XM_060494516.1"/>
</dbReference>
<reference evidence="1 2" key="1">
    <citation type="submission" date="2016-10" db="EMBL/GenBank/DDBJ databases">
        <title>The genome sequence of Colletotrichum fioriniae PJ7.</title>
        <authorList>
            <person name="Baroncelli R."/>
        </authorList>
    </citation>
    <scope>NUCLEOTIDE SEQUENCE [LARGE SCALE GENOMIC DNA]</scope>
    <source>
        <strain evidence="1 2">IMI 384185</strain>
    </source>
</reference>
<comment type="caution">
    <text evidence="1">The sequence shown here is derived from an EMBL/GenBank/DDBJ whole genome shotgun (WGS) entry which is preliminary data.</text>
</comment>
<evidence type="ECO:0000313" key="1">
    <source>
        <dbReference type="EMBL" id="KAK1533547.1"/>
    </source>
</evidence>
<keyword evidence="2" id="KW-1185">Reference proteome</keyword>